<reference evidence="1 2" key="1">
    <citation type="submission" date="2019-02" db="EMBL/GenBank/DDBJ databases">
        <title>Genome sequencing of the rare red list fungi Dentipellis fragilis.</title>
        <authorList>
            <person name="Buettner E."/>
            <person name="Kellner H."/>
        </authorList>
    </citation>
    <scope>NUCLEOTIDE SEQUENCE [LARGE SCALE GENOMIC DNA]</scope>
    <source>
        <strain evidence="1 2">DSM 105465</strain>
    </source>
</reference>
<sequence length="189" mass="21050">MRPDNAEVPTEDELKAVQPFPNLPECLLPTLRSSPPHLEYGFPISDAQLVAFARRYRPNDTVAREPLDPTNGPTRRTLRGASKYLSAEIGCRVDFRDVWNAAPEDGGGYVMSFCDNYHARTRSQVVMREHAGASMSFVSVCDSGSRADAYECAEKLAELLELPPGALPKWYINGVEYEWGIYAPRSDGH</sequence>
<keyword evidence="2" id="KW-1185">Reference proteome</keyword>
<gene>
    <name evidence="1" type="ORF">EVG20_g8330</name>
</gene>
<dbReference type="EMBL" id="SEOQ01000710">
    <property type="protein sequence ID" value="TFY57997.1"/>
    <property type="molecule type" value="Genomic_DNA"/>
</dbReference>
<organism evidence="1 2">
    <name type="scientific">Dentipellis fragilis</name>
    <dbReference type="NCBI Taxonomy" id="205917"/>
    <lineage>
        <taxon>Eukaryota</taxon>
        <taxon>Fungi</taxon>
        <taxon>Dikarya</taxon>
        <taxon>Basidiomycota</taxon>
        <taxon>Agaricomycotina</taxon>
        <taxon>Agaricomycetes</taxon>
        <taxon>Russulales</taxon>
        <taxon>Hericiaceae</taxon>
        <taxon>Dentipellis</taxon>
    </lineage>
</organism>
<dbReference type="AlphaFoldDB" id="A0A4Y9Y8U5"/>
<name>A0A4Y9Y8U5_9AGAM</name>
<accession>A0A4Y9Y8U5</accession>
<evidence type="ECO:0000313" key="1">
    <source>
        <dbReference type="EMBL" id="TFY57997.1"/>
    </source>
</evidence>
<proteinExistence type="predicted"/>
<dbReference type="Proteomes" id="UP000298327">
    <property type="component" value="Unassembled WGS sequence"/>
</dbReference>
<comment type="caution">
    <text evidence="1">The sequence shown here is derived from an EMBL/GenBank/DDBJ whole genome shotgun (WGS) entry which is preliminary data.</text>
</comment>
<protein>
    <submittedName>
        <fullName evidence="1">Uncharacterized protein</fullName>
    </submittedName>
</protein>
<evidence type="ECO:0000313" key="2">
    <source>
        <dbReference type="Proteomes" id="UP000298327"/>
    </source>
</evidence>